<dbReference type="Pfam" id="PF24883">
    <property type="entry name" value="NPHP3_N"/>
    <property type="match status" value="1"/>
</dbReference>
<gene>
    <name evidence="4" type="ORF">ABOM_001042</name>
</gene>
<proteinExistence type="predicted"/>
<dbReference type="RefSeq" id="XP_022393965.1">
    <property type="nucleotide sequence ID" value="XM_022528172.1"/>
</dbReference>
<feature type="compositionally biased region" description="Basic and acidic residues" evidence="2">
    <location>
        <begin position="46"/>
        <end position="94"/>
    </location>
</feature>
<feature type="domain" description="NACHT" evidence="3">
    <location>
        <begin position="456"/>
        <end position="600"/>
    </location>
</feature>
<protein>
    <recommendedName>
        <fullName evidence="3">NACHT domain-containing protein</fullName>
    </recommendedName>
</protein>
<dbReference type="STRING" id="109264.A0A1F8AG21"/>
<dbReference type="PANTHER" id="PTHR10039">
    <property type="entry name" value="AMELOGENIN"/>
    <property type="match status" value="1"/>
</dbReference>
<dbReference type="OrthoDB" id="1577640at2759"/>
<evidence type="ECO:0000313" key="4">
    <source>
        <dbReference type="EMBL" id="OGM50248.1"/>
    </source>
</evidence>
<dbReference type="SUPFAM" id="SSF52540">
    <property type="entry name" value="P-loop containing nucleoside triphosphate hydrolases"/>
    <property type="match status" value="2"/>
</dbReference>
<keyword evidence="1" id="KW-0677">Repeat</keyword>
<dbReference type="Gene3D" id="3.40.50.300">
    <property type="entry name" value="P-loop containing nucleotide triphosphate hydrolases"/>
    <property type="match status" value="1"/>
</dbReference>
<dbReference type="InterPro" id="IPR055530">
    <property type="entry name" value="DUF7104"/>
</dbReference>
<dbReference type="SUPFAM" id="SSF140860">
    <property type="entry name" value="Pseudo ankyrin repeat-like"/>
    <property type="match status" value="1"/>
</dbReference>
<name>A0A1F8AG21_9EURO</name>
<comment type="caution">
    <text evidence="4">The sequence shown here is derived from an EMBL/GenBank/DDBJ whole genome shotgun (WGS) entry which is preliminary data.</text>
</comment>
<dbReference type="PANTHER" id="PTHR10039:SF16">
    <property type="entry name" value="GPI INOSITOL-DEACYLASE"/>
    <property type="match status" value="1"/>
</dbReference>
<evidence type="ECO:0000256" key="2">
    <source>
        <dbReference type="SAM" id="MobiDB-lite"/>
    </source>
</evidence>
<dbReference type="InterPro" id="IPR056884">
    <property type="entry name" value="NPHP3-like_N"/>
</dbReference>
<feature type="region of interest" description="Disordered" evidence="2">
    <location>
        <begin position="13"/>
        <end position="164"/>
    </location>
</feature>
<evidence type="ECO:0000313" key="5">
    <source>
        <dbReference type="Proteomes" id="UP000179179"/>
    </source>
</evidence>
<dbReference type="InterPro" id="IPR036770">
    <property type="entry name" value="Ankyrin_rpt-contain_sf"/>
</dbReference>
<dbReference type="Pfam" id="PF23397">
    <property type="entry name" value="DUF7104"/>
    <property type="match status" value="4"/>
</dbReference>
<accession>A0A1F8AG21</accession>
<keyword evidence="5" id="KW-1185">Reference proteome</keyword>
<sequence length="1685" mass="191441">MLGKLREKLCCGCKEGSDDTEENSRPADLSQKGKDRVVSVGGHSCEAAKKVSVDRPANDAKHVNEESTERYSKTQNPDQRDEVKCLGDPEHDGVGADVSPISRQHSRRGSREKDRKEDPESGPGPLDEQDNGHKQDKAEIPKCPVSETTPADDEAIDRSDKPGNADLWQRAFDELNAALKRQLHEDEAKSPENTIKEVIDKTRENFEEYQNGGLKFKKHNGEEVNVRDVAKKILNSAIHYSEIIKGIAAFDPTNHASSAWTIVSLGLMMAKNSVDQREAAFKSSEFLADILTRYLILDKHCRNKELASSDGLDNAIVQVYKAILEYTAEVKKRQKASALNRIGNSIFPVSDTELNYLQSAVKDQDNKVSDWSQINNYICQSTKGDEILASIEKVYQNTETIKVKVNLDERDRILRWLSDIQYSHTQNDHQRVRTHKTGDWLLRSDEYRECKATPGKFLWLYGPAGCGKSILCSTIIRDIAEDHRNGLSYWYFQFSRNETQNVKNMTRSIIRQLAPEDLPRSLVSLWKEYDRQNRDPDQEEFLTVLDDVINSHTKDHLFLIFDALDECPDNEVHERNLLFQVLKGLIDKHGKKLHLLATSRFEENIRCRLEGSLKIDLEDRMNDDVEAFVRDVLDHGKLSRWKKEKGVHDQILAKLLDTKEPRRFRWADLQIKRLEKCKKRNQITKSLETIPKTLEETYQRILQDIPEDEKEDARSILTWLSFSLVPLELETVAAVVGFPHPESVVETCTTYLVTVSPSNGTIKLAHFSVKEFLVVSVPKDWYQLTIIGGHMDIANRALDDLLDQTKPLTEESAHGLPLLTYAAKYWGSHLSELSDPDAKLLELEEKIYRLFEEHAVYLNWQCVAQDNFEMSFWNISDDVIEQPIWLACEMGIQSVVARLLSQGANPCPEPRYPGLANIFQMTASRGHAAIVKQLLENFEISVELASGIVESIDLDKASEEEVDVLLNMLLGAEVLYDKPADGCVLLNEDFVAAAAANRVSGHRLMCLLLDRQDNLEVPVTERVLEEVALNPRCGEKIMRILLDRRQKDIQITEDLMEWIADMSDFTPGISTLVLQYLGATVPLNQNIIESFVRRAPGEVVELLLQIRGDEIQITEELLVAAATRYHDDTVFPWLWKRVPDTRFTTRSLQRIASECHGLEWMELILAEYPQGYFLAQKTIHGVAKSRHGLPLMRMLLDKRKAGLVGFDVSEATMMAATENGDCSREMMELIINANSEILINEQILCSTVVWGRLSALDYLLELDTNLQITEQVLISAAGTCENSEKILELIFNKFPDAPVTDRVFEAAGGSLEEILSVWLKRGRHVQDFQVIGRLLEQDILSLQVLAKLLKDGLVEIDDNLVDAMGIQDALIVALHGRHAMEKLLDLRGKDITVTEEVILEAMDDFYVDDKAFKMLTDRLGPAVLLTENILETAFLNGQSRLLDFLLKERDWNFQKVWDAIWRNDELSIPWIVRGAKTLLKYGEFDVSQTLLEFLPLKSSPRDADFIDLANFCAGRDISAPATEMLSAEVFKQSDKWSIGEFINRLGSAVPMTEKVWDALWRGPCSFKDKVRISNILLQNGDFDISQTLLKFLPLQEEQGGFSGEEIDELVDLCIGQDISTPATKMLSEILFENGAAHTIKRFIYHRPTFQLTDDLIRRAEWNKRAYKTVLMPLLEKSRGSEYQGC</sequence>
<organism evidence="4 5">
    <name type="scientific">Aspergillus bombycis</name>
    <dbReference type="NCBI Taxonomy" id="109264"/>
    <lineage>
        <taxon>Eukaryota</taxon>
        <taxon>Fungi</taxon>
        <taxon>Dikarya</taxon>
        <taxon>Ascomycota</taxon>
        <taxon>Pezizomycotina</taxon>
        <taxon>Eurotiomycetes</taxon>
        <taxon>Eurotiomycetidae</taxon>
        <taxon>Eurotiales</taxon>
        <taxon>Aspergillaceae</taxon>
        <taxon>Aspergillus</taxon>
    </lineage>
</organism>
<feature type="compositionally biased region" description="Basic and acidic residues" evidence="2">
    <location>
        <begin position="109"/>
        <end position="119"/>
    </location>
</feature>
<dbReference type="InterPro" id="IPR007111">
    <property type="entry name" value="NACHT_NTPase"/>
</dbReference>
<reference evidence="4 5" key="1">
    <citation type="journal article" date="2016" name="Genome Biol. Evol.">
        <title>Draft genome sequence of an aflatoxigenic Aspergillus species, A. bombycis.</title>
        <authorList>
            <person name="Moore G.G."/>
            <person name="Mack B.M."/>
            <person name="Beltz S.B."/>
            <person name="Gilbert M.K."/>
        </authorList>
    </citation>
    <scope>NUCLEOTIDE SEQUENCE [LARGE SCALE GENOMIC DNA]</scope>
    <source>
        <strain evidence="5">NRRL 26010</strain>
    </source>
</reference>
<evidence type="ECO:0000259" key="3">
    <source>
        <dbReference type="PROSITE" id="PS50837"/>
    </source>
</evidence>
<dbReference type="GeneID" id="34444432"/>
<evidence type="ECO:0000256" key="1">
    <source>
        <dbReference type="ARBA" id="ARBA00022737"/>
    </source>
</evidence>
<dbReference type="EMBL" id="LYCR01000004">
    <property type="protein sequence ID" value="OGM50248.1"/>
    <property type="molecule type" value="Genomic_DNA"/>
</dbReference>
<feature type="compositionally biased region" description="Basic and acidic residues" evidence="2">
    <location>
        <begin position="130"/>
        <end position="140"/>
    </location>
</feature>
<dbReference type="InterPro" id="IPR027417">
    <property type="entry name" value="P-loop_NTPase"/>
</dbReference>
<dbReference type="Proteomes" id="UP000179179">
    <property type="component" value="Unassembled WGS sequence"/>
</dbReference>
<dbReference type="PROSITE" id="PS50837">
    <property type="entry name" value="NACHT"/>
    <property type="match status" value="1"/>
</dbReference>
<dbReference type="Gene3D" id="1.25.40.20">
    <property type="entry name" value="Ankyrin repeat-containing domain"/>
    <property type="match status" value="1"/>
</dbReference>